<evidence type="ECO:0000256" key="6">
    <source>
        <dbReference type="ARBA" id="ARBA00023163"/>
    </source>
</evidence>
<evidence type="ECO:0008006" key="8">
    <source>
        <dbReference type="Google" id="ProtNLM"/>
    </source>
</evidence>
<organism evidence="7">
    <name type="scientific">marine sediment metagenome</name>
    <dbReference type="NCBI Taxonomy" id="412755"/>
    <lineage>
        <taxon>unclassified sequences</taxon>
        <taxon>metagenomes</taxon>
        <taxon>ecological metagenomes</taxon>
    </lineage>
</organism>
<dbReference type="Pfam" id="PF01475">
    <property type="entry name" value="FUR"/>
    <property type="match status" value="1"/>
</dbReference>
<accession>X0WBT6</accession>
<protein>
    <recommendedName>
        <fullName evidence="8">Ferric uptake regulation protein</fullName>
    </recommendedName>
</protein>
<keyword evidence="3" id="KW-0862">Zinc</keyword>
<dbReference type="InterPro" id="IPR002481">
    <property type="entry name" value="FUR"/>
</dbReference>
<sequence length="156" mass="18102">MEIASGINGRLSRRRTEQRQLIIEIIQQADGHLDADEIYQQSRQRSSSISLSTVYRSLQLFKELGLIEEHQFDGMRRCYEATPLSKHHHLVCLACGRIFEFKCPSAERLKSRISREEGFKVTDAEVRLAGYCPECQERLSGNMTDTKQEQQVIERR</sequence>
<dbReference type="Gene3D" id="1.10.10.10">
    <property type="entry name" value="Winged helix-like DNA-binding domain superfamily/Winged helix DNA-binding domain"/>
    <property type="match status" value="1"/>
</dbReference>
<keyword evidence="4" id="KW-0805">Transcription regulation</keyword>
<dbReference type="PANTHER" id="PTHR33202:SF7">
    <property type="entry name" value="FERRIC UPTAKE REGULATION PROTEIN"/>
    <property type="match status" value="1"/>
</dbReference>
<comment type="caution">
    <text evidence="7">The sequence shown here is derived from an EMBL/GenBank/DDBJ whole genome shotgun (WGS) entry which is preliminary data.</text>
</comment>
<dbReference type="GO" id="GO:1900376">
    <property type="term" value="P:regulation of secondary metabolite biosynthetic process"/>
    <property type="evidence" value="ECO:0007669"/>
    <property type="project" value="TreeGrafter"/>
</dbReference>
<dbReference type="PANTHER" id="PTHR33202">
    <property type="entry name" value="ZINC UPTAKE REGULATION PROTEIN"/>
    <property type="match status" value="1"/>
</dbReference>
<reference evidence="7" key="1">
    <citation type="journal article" date="2014" name="Front. Microbiol.">
        <title>High frequency of phylogenetically diverse reductive dehalogenase-homologous genes in deep subseafloor sedimentary metagenomes.</title>
        <authorList>
            <person name="Kawai M."/>
            <person name="Futagami T."/>
            <person name="Toyoda A."/>
            <person name="Takaki Y."/>
            <person name="Nishi S."/>
            <person name="Hori S."/>
            <person name="Arai W."/>
            <person name="Tsubouchi T."/>
            <person name="Morono Y."/>
            <person name="Uchiyama I."/>
            <person name="Ito T."/>
            <person name="Fujiyama A."/>
            <person name="Inagaki F."/>
            <person name="Takami H."/>
        </authorList>
    </citation>
    <scope>NUCLEOTIDE SEQUENCE</scope>
    <source>
        <strain evidence="7">Expedition CK06-06</strain>
    </source>
</reference>
<dbReference type="GO" id="GO:0008270">
    <property type="term" value="F:zinc ion binding"/>
    <property type="evidence" value="ECO:0007669"/>
    <property type="project" value="TreeGrafter"/>
</dbReference>
<dbReference type="CDD" id="cd07153">
    <property type="entry name" value="Fur_like"/>
    <property type="match status" value="1"/>
</dbReference>
<keyword evidence="2" id="KW-0678">Repressor</keyword>
<evidence type="ECO:0000313" key="7">
    <source>
        <dbReference type="EMBL" id="GAG20677.1"/>
    </source>
</evidence>
<keyword evidence="6" id="KW-0804">Transcription</keyword>
<evidence type="ECO:0000256" key="3">
    <source>
        <dbReference type="ARBA" id="ARBA00022833"/>
    </source>
</evidence>
<gene>
    <name evidence="7" type="ORF">S01H1_49243</name>
</gene>
<evidence type="ECO:0000256" key="2">
    <source>
        <dbReference type="ARBA" id="ARBA00022491"/>
    </source>
</evidence>
<dbReference type="AlphaFoldDB" id="X0WBT6"/>
<dbReference type="GO" id="GO:0000976">
    <property type="term" value="F:transcription cis-regulatory region binding"/>
    <property type="evidence" value="ECO:0007669"/>
    <property type="project" value="TreeGrafter"/>
</dbReference>
<dbReference type="InterPro" id="IPR036388">
    <property type="entry name" value="WH-like_DNA-bd_sf"/>
</dbReference>
<dbReference type="GO" id="GO:0045892">
    <property type="term" value="P:negative regulation of DNA-templated transcription"/>
    <property type="evidence" value="ECO:0007669"/>
    <property type="project" value="TreeGrafter"/>
</dbReference>
<dbReference type="InterPro" id="IPR036390">
    <property type="entry name" value="WH_DNA-bd_sf"/>
</dbReference>
<evidence type="ECO:0000256" key="4">
    <source>
        <dbReference type="ARBA" id="ARBA00023015"/>
    </source>
</evidence>
<proteinExistence type="inferred from homology"/>
<comment type="similarity">
    <text evidence="1">Belongs to the Fur family.</text>
</comment>
<dbReference type="GO" id="GO:0003700">
    <property type="term" value="F:DNA-binding transcription factor activity"/>
    <property type="evidence" value="ECO:0007669"/>
    <property type="project" value="InterPro"/>
</dbReference>
<dbReference type="Gene3D" id="3.30.1490.190">
    <property type="match status" value="1"/>
</dbReference>
<dbReference type="SUPFAM" id="SSF46785">
    <property type="entry name" value="Winged helix' DNA-binding domain"/>
    <property type="match status" value="1"/>
</dbReference>
<name>X0WBT6_9ZZZZ</name>
<dbReference type="EMBL" id="BARS01031663">
    <property type="protein sequence ID" value="GAG20677.1"/>
    <property type="molecule type" value="Genomic_DNA"/>
</dbReference>
<evidence type="ECO:0000256" key="5">
    <source>
        <dbReference type="ARBA" id="ARBA00023125"/>
    </source>
</evidence>
<dbReference type="InterPro" id="IPR043135">
    <property type="entry name" value="Fur_C"/>
</dbReference>
<evidence type="ECO:0000256" key="1">
    <source>
        <dbReference type="ARBA" id="ARBA00007957"/>
    </source>
</evidence>
<keyword evidence="5" id="KW-0238">DNA-binding</keyword>